<comment type="caution">
    <text evidence="3">The sequence shown here is derived from an EMBL/GenBank/DDBJ whole genome shotgun (WGS) entry which is preliminary data.</text>
</comment>
<dbReference type="Pfam" id="PF13411">
    <property type="entry name" value="MerR_1"/>
    <property type="match status" value="1"/>
</dbReference>
<evidence type="ECO:0000313" key="3">
    <source>
        <dbReference type="EMBL" id="TQF06247.1"/>
    </source>
</evidence>
<dbReference type="PROSITE" id="PS50937">
    <property type="entry name" value="HTH_MERR_2"/>
    <property type="match status" value="1"/>
</dbReference>
<dbReference type="GO" id="GO:0003677">
    <property type="term" value="F:DNA binding"/>
    <property type="evidence" value="ECO:0007669"/>
    <property type="project" value="UniProtKB-KW"/>
</dbReference>
<accession>A0A540WBF4</accession>
<keyword evidence="1" id="KW-0238">DNA-binding</keyword>
<keyword evidence="4" id="KW-1185">Reference proteome</keyword>
<dbReference type="Proteomes" id="UP000319103">
    <property type="component" value="Unassembled WGS sequence"/>
</dbReference>
<name>A0A540WBF4_9ACTN</name>
<dbReference type="PANTHER" id="PTHR30204:SF93">
    <property type="entry name" value="HTH MERR-TYPE DOMAIN-CONTAINING PROTEIN"/>
    <property type="match status" value="1"/>
</dbReference>
<dbReference type="PRINTS" id="PR00040">
    <property type="entry name" value="HTHMERR"/>
</dbReference>
<reference evidence="3 4" key="1">
    <citation type="submission" date="2019-06" db="EMBL/GenBank/DDBJ databases">
        <title>Description of Kitasatospora acidophila sp. nov. isolated from pine grove soil, and reclassification of Streptomyces novaecaesareae to Kitasatospora novaeceasareae comb. nov.</title>
        <authorList>
            <person name="Kim M.J."/>
        </authorList>
    </citation>
    <scope>NUCLEOTIDE SEQUENCE [LARGE SCALE GENOMIC DNA]</scope>
    <source>
        <strain evidence="3 4">MMS16-CNU292</strain>
    </source>
</reference>
<evidence type="ECO:0000313" key="4">
    <source>
        <dbReference type="Proteomes" id="UP000319103"/>
    </source>
</evidence>
<evidence type="ECO:0000256" key="1">
    <source>
        <dbReference type="ARBA" id="ARBA00023125"/>
    </source>
</evidence>
<organism evidence="3 4">
    <name type="scientific">Kitasatospora acidiphila</name>
    <dbReference type="NCBI Taxonomy" id="2567942"/>
    <lineage>
        <taxon>Bacteria</taxon>
        <taxon>Bacillati</taxon>
        <taxon>Actinomycetota</taxon>
        <taxon>Actinomycetes</taxon>
        <taxon>Kitasatosporales</taxon>
        <taxon>Streptomycetaceae</taxon>
        <taxon>Kitasatospora</taxon>
    </lineage>
</organism>
<dbReference type="AlphaFoldDB" id="A0A540WBF4"/>
<evidence type="ECO:0000259" key="2">
    <source>
        <dbReference type="PROSITE" id="PS50937"/>
    </source>
</evidence>
<dbReference type="Gene3D" id="1.10.1660.10">
    <property type="match status" value="1"/>
</dbReference>
<gene>
    <name evidence="3" type="ORF">E6W39_33570</name>
</gene>
<dbReference type="CDD" id="cd00592">
    <property type="entry name" value="HTH_MerR-like"/>
    <property type="match status" value="1"/>
</dbReference>
<dbReference type="InterPro" id="IPR009061">
    <property type="entry name" value="DNA-bd_dom_put_sf"/>
</dbReference>
<dbReference type="OrthoDB" id="9809391at2"/>
<dbReference type="PANTHER" id="PTHR30204">
    <property type="entry name" value="REDOX-CYCLING DRUG-SENSING TRANSCRIPTIONAL ACTIVATOR SOXR"/>
    <property type="match status" value="1"/>
</dbReference>
<sequence>MVDMPDDTPLLTIGELARLTGLTVKTIRYWSDEGLVPPADRTPAGYRLYGPDALLRLGLVRTLRDLDVDLATVHKVLASELTLAEVAEAHAAALDTRIRAMQLHRAVLRTVAERGTTTPEEIALMHKLARLSDAERRNLINDFIDDTFRDLDLAPDFLPMLRGAMPELPADPSQQQTDAWVELAELVQDQDFRAGLRRAATAQAHSAAEVGTPPGDASRGMAALLTDRVAAAVAAGIAPDSPDARPVLDELVGAYAELVGRTGDAEFRRWLLATLEATTDSRYERYWQLLGIINGWPTADGAPSDTAGAAAWLIQALRAG</sequence>
<dbReference type="SUPFAM" id="SSF46955">
    <property type="entry name" value="Putative DNA-binding domain"/>
    <property type="match status" value="1"/>
</dbReference>
<dbReference type="InterPro" id="IPR047057">
    <property type="entry name" value="MerR_fam"/>
</dbReference>
<dbReference type="InterPro" id="IPR000551">
    <property type="entry name" value="MerR-type_HTH_dom"/>
</dbReference>
<feature type="domain" description="HTH merR-type" evidence="2">
    <location>
        <begin position="10"/>
        <end position="79"/>
    </location>
</feature>
<dbReference type="EMBL" id="VIGB01000003">
    <property type="protein sequence ID" value="TQF06247.1"/>
    <property type="molecule type" value="Genomic_DNA"/>
</dbReference>
<dbReference type="GO" id="GO:0003700">
    <property type="term" value="F:DNA-binding transcription factor activity"/>
    <property type="evidence" value="ECO:0007669"/>
    <property type="project" value="InterPro"/>
</dbReference>
<dbReference type="SMART" id="SM00422">
    <property type="entry name" value="HTH_MERR"/>
    <property type="match status" value="1"/>
</dbReference>
<proteinExistence type="predicted"/>
<protein>
    <submittedName>
        <fullName evidence="3">MerR family transcriptional regulator</fullName>
    </submittedName>
</protein>